<dbReference type="AlphaFoldDB" id="A0A077ENJ1"/>
<gene>
    <name evidence="2" type="ORF">BD94_3320</name>
</gene>
<dbReference type="STRING" id="1338011.BD94_3320"/>
<keyword evidence="2" id="KW-0808">Transferase</keyword>
<organism evidence="2 3">
    <name type="scientific">Elizabethkingia anophelis NUHP1</name>
    <dbReference type="NCBI Taxonomy" id="1338011"/>
    <lineage>
        <taxon>Bacteria</taxon>
        <taxon>Pseudomonadati</taxon>
        <taxon>Bacteroidota</taxon>
        <taxon>Flavobacteriia</taxon>
        <taxon>Flavobacteriales</taxon>
        <taxon>Weeksellaceae</taxon>
        <taxon>Elizabethkingia</taxon>
    </lineage>
</organism>
<dbReference type="Pfam" id="PF00535">
    <property type="entry name" value="Glycos_transf_2"/>
    <property type="match status" value="1"/>
</dbReference>
<dbReference type="InterPro" id="IPR001173">
    <property type="entry name" value="Glyco_trans_2-like"/>
</dbReference>
<sequence length="272" mass="32106">MIDSPLISIIVPCYNQAQYLNECLNSVLVQTYKKWECLIINDGSPDNTEEIALQWTEKDSRFKYIKKDNGGLSSARNAGINEALGEWILPLDADDKISNDYLSLARKEFENNYTIIYCKALLFGAIDKEWNLEDYSLEKLAIQNMIFCSAFFKKEEWGRVGGYDENLRQGYEDWEFWISILKDGAEVYKIPQICFFYRKKEKSMLTELGGNEEKRVETLKYIYRKHIDFIIDYMAPHVMEMYSNAEELKKVYKSKRYKIGDFIVRFINKFKI</sequence>
<protein>
    <submittedName>
        <fullName evidence="2">Putative glycosyltransferase protein</fullName>
    </submittedName>
</protein>
<name>A0A077ENJ1_9FLAO</name>
<evidence type="ECO:0000313" key="2">
    <source>
        <dbReference type="EMBL" id="AIL47095.1"/>
    </source>
</evidence>
<dbReference type="PANTHER" id="PTHR43685:SF2">
    <property type="entry name" value="GLYCOSYLTRANSFERASE 2-LIKE DOMAIN-CONTAINING PROTEIN"/>
    <property type="match status" value="1"/>
</dbReference>
<dbReference type="PANTHER" id="PTHR43685">
    <property type="entry name" value="GLYCOSYLTRANSFERASE"/>
    <property type="match status" value="1"/>
</dbReference>
<evidence type="ECO:0000313" key="3">
    <source>
        <dbReference type="Proteomes" id="UP000028933"/>
    </source>
</evidence>
<dbReference type="KEGG" id="eao:BD94_3320"/>
<dbReference type="Gene3D" id="3.90.550.10">
    <property type="entry name" value="Spore Coat Polysaccharide Biosynthesis Protein SpsA, Chain A"/>
    <property type="match status" value="1"/>
</dbReference>
<dbReference type="Proteomes" id="UP000028933">
    <property type="component" value="Chromosome"/>
</dbReference>
<dbReference type="SUPFAM" id="SSF53448">
    <property type="entry name" value="Nucleotide-diphospho-sugar transferases"/>
    <property type="match status" value="1"/>
</dbReference>
<dbReference type="RefSeq" id="WP_024565971.1">
    <property type="nucleotide sequence ID" value="NZ_CP007547.1"/>
</dbReference>
<feature type="domain" description="Glycosyltransferase 2-like" evidence="1">
    <location>
        <begin position="8"/>
        <end position="133"/>
    </location>
</feature>
<dbReference type="EMBL" id="CP007547">
    <property type="protein sequence ID" value="AIL47095.1"/>
    <property type="molecule type" value="Genomic_DNA"/>
</dbReference>
<dbReference type="GO" id="GO:0016740">
    <property type="term" value="F:transferase activity"/>
    <property type="evidence" value="ECO:0007669"/>
    <property type="project" value="UniProtKB-KW"/>
</dbReference>
<dbReference type="CDD" id="cd00761">
    <property type="entry name" value="Glyco_tranf_GTA_type"/>
    <property type="match status" value="1"/>
</dbReference>
<dbReference type="eggNOG" id="COG1215">
    <property type="taxonomic scope" value="Bacteria"/>
</dbReference>
<dbReference type="HOGENOM" id="CLU_025996_0_7_10"/>
<reference evidence="2" key="1">
    <citation type="journal article" date="2013" name="Lancet">
        <title>First case of E anophelis outbreak in an intensive-care unit.</title>
        <authorList>
            <person name="Teo J."/>
            <person name="Tan S.Y."/>
            <person name="Tay M."/>
            <person name="Ding Y."/>
            <person name="Kjelleberg S."/>
            <person name="Givskov M."/>
            <person name="Lin R.T."/>
            <person name="Yang L."/>
        </authorList>
    </citation>
    <scope>NUCLEOTIDE SEQUENCE [LARGE SCALE GENOMIC DNA]</scope>
    <source>
        <strain evidence="2">NUHP1</strain>
    </source>
</reference>
<reference evidence="2" key="2">
    <citation type="journal article" date="2015" name="Genome Biol. Evol.">
        <title>Complete Genome Sequence and Transcriptomic Analysis of the Novel Pathogen Elizabethkingia anophelis in Response to Oxidative Stress.</title>
        <authorList>
            <person name="Li Y."/>
            <person name="Liu Y."/>
            <person name="Chew S.C."/>
            <person name="Tay M."/>
            <person name="Salido M.M."/>
            <person name="Teo J."/>
            <person name="Lauro F.M."/>
            <person name="Givskov M."/>
            <person name="Yang L."/>
        </authorList>
    </citation>
    <scope>NUCLEOTIDE SEQUENCE</scope>
    <source>
        <strain evidence="2">NUHP1</strain>
    </source>
</reference>
<proteinExistence type="predicted"/>
<evidence type="ECO:0000259" key="1">
    <source>
        <dbReference type="Pfam" id="PF00535"/>
    </source>
</evidence>
<accession>A0A077ENJ1</accession>
<dbReference type="InterPro" id="IPR029044">
    <property type="entry name" value="Nucleotide-diphossugar_trans"/>
</dbReference>
<dbReference type="InterPro" id="IPR050834">
    <property type="entry name" value="Glycosyltransf_2"/>
</dbReference>